<name>Q6CKD0_KLULA</name>
<dbReference type="InterPro" id="IPR055116">
    <property type="entry name" value="DBF4_BRCT"/>
</dbReference>
<evidence type="ECO:0000256" key="2">
    <source>
        <dbReference type="ARBA" id="ARBA00022771"/>
    </source>
</evidence>
<organism evidence="7 8">
    <name type="scientific">Kluyveromyces lactis (strain ATCC 8585 / CBS 2359 / DSM 70799 / NBRC 1267 / NRRL Y-1140 / WM37)</name>
    <name type="common">Yeast</name>
    <name type="synonym">Candida sphaerica</name>
    <dbReference type="NCBI Taxonomy" id="284590"/>
    <lineage>
        <taxon>Eukaryota</taxon>
        <taxon>Fungi</taxon>
        <taxon>Dikarya</taxon>
        <taxon>Ascomycota</taxon>
        <taxon>Saccharomycotina</taxon>
        <taxon>Saccharomycetes</taxon>
        <taxon>Saccharomycetales</taxon>
        <taxon>Saccharomycetaceae</taxon>
        <taxon>Kluyveromyces</taxon>
    </lineage>
</organism>
<dbReference type="GO" id="GO:0003676">
    <property type="term" value="F:nucleic acid binding"/>
    <property type="evidence" value="ECO:0007669"/>
    <property type="project" value="InterPro"/>
</dbReference>
<dbReference type="Pfam" id="PF22437">
    <property type="entry name" value="DBF4_BRCT"/>
    <property type="match status" value="1"/>
</dbReference>
<feature type="domain" description="DBF4-type" evidence="6">
    <location>
        <begin position="570"/>
        <end position="619"/>
    </location>
</feature>
<dbReference type="GO" id="GO:0008270">
    <property type="term" value="F:zinc ion binding"/>
    <property type="evidence" value="ECO:0007669"/>
    <property type="project" value="UniProtKB-KW"/>
</dbReference>
<dbReference type="KEGG" id="kla:KLLA0_F11660g"/>
<dbReference type="Pfam" id="PF07535">
    <property type="entry name" value="zf-DBF"/>
    <property type="match status" value="1"/>
</dbReference>
<dbReference type="STRING" id="284590.Q6CKD0"/>
<dbReference type="eggNOG" id="KOG4139">
    <property type="taxonomic scope" value="Eukaryota"/>
</dbReference>
<accession>Q6CKD0</accession>
<dbReference type="HOGENOM" id="CLU_023948_0_0_1"/>
<dbReference type="InterPro" id="IPR006572">
    <property type="entry name" value="Znf_DBF"/>
</dbReference>
<dbReference type="OMA" id="GMKIWAI"/>
<evidence type="ECO:0000313" key="8">
    <source>
        <dbReference type="Proteomes" id="UP000000598"/>
    </source>
</evidence>
<dbReference type="PANTHER" id="PTHR15375:SF26">
    <property type="entry name" value="PROTEIN CHIFFON"/>
    <property type="match status" value="1"/>
</dbReference>
<dbReference type="GO" id="GO:0031431">
    <property type="term" value="C:Dbf4-dependent protein kinase complex"/>
    <property type="evidence" value="ECO:0007669"/>
    <property type="project" value="TreeGrafter"/>
</dbReference>
<dbReference type="Proteomes" id="UP000000598">
    <property type="component" value="Chromosome F"/>
</dbReference>
<evidence type="ECO:0000259" key="6">
    <source>
        <dbReference type="PROSITE" id="PS51265"/>
    </source>
</evidence>
<dbReference type="InParanoid" id="Q6CKD0"/>
<keyword evidence="2 4" id="KW-0863">Zinc-finger</keyword>
<evidence type="ECO:0000256" key="3">
    <source>
        <dbReference type="ARBA" id="ARBA00022833"/>
    </source>
</evidence>
<evidence type="ECO:0000256" key="4">
    <source>
        <dbReference type="PROSITE-ProRule" id="PRU00600"/>
    </source>
</evidence>
<dbReference type="GO" id="GO:0010571">
    <property type="term" value="P:positive regulation of nuclear cell cycle DNA replication"/>
    <property type="evidence" value="ECO:0007669"/>
    <property type="project" value="TreeGrafter"/>
</dbReference>
<evidence type="ECO:0000256" key="5">
    <source>
        <dbReference type="SAM" id="MobiDB-lite"/>
    </source>
</evidence>
<dbReference type="InterPro" id="IPR038545">
    <property type="entry name" value="Znf_DBF_sf"/>
</dbReference>
<dbReference type="GO" id="GO:1901987">
    <property type="term" value="P:regulation of cell cycle phase transition"/>
    <property type="evidence" value="ECO:0007669"/>
    <property type="project" value="TreeGrafter"/>
</dbReference>
<protein>
    <submittedName>
        <fullName evidence="7">KLLA0F11660p</fullName>
    </submittedName>
</protein>
<gene>
    <name evidence="7" type="ORF">KLLA0_F11660g</name>
</gene>
<dbReference type="FunFam" id="6.10.250.3410:FF:000001">
    <property type="entry name" value="Protein DBF4 homolog A"/>
    <property type="match status" value="1"/>
</dbReference>
<keyword evidence="8" id="KW-1185">Reference proteome</keyword>
<dbReference type="SMART" id="SM00586">
    <property type="entry name" value="ZnF_DBF"/>
    <property type="match status" value="1"/>
</dbReference>
<feature type="region of interest" description="Disordered" evidence="5">
    <location>
        <begin position="1"/>
        <end position="24"/>
    </location>
</feature>
<dbReference type="InterPro" id="IPR036420">
    <property type="entry name" value="BRCT_dom_sf"/>
</dbReference>
<dbReference type="Gene3D" id="6.10.250.3410">
    <property type="entry name" value="DBF zinc finger"/>
    <property type="match status" value="1"/>
</dbReference>
<dbReference type="Pfam" id="PF08630">
    <property type="entry name" value="Dfp1_Him1_M"/>
    <property type="match status" value="1"/>
</dbReference>
<dbReference type="AlphaFoldDB" id="Q6CKD0"/>
<reference evidence="7 8" key="1">
    <citation type="journal article" date="2004" name="Nature">
        <title>Genome evolution in yeasts.</title>
        <authorList>
            <consortium name="Genolevures"/>
            <person name="Dujon B."/>
            <person name="Sherman D."/>
            <person name="Fischer G."/>
            <person name="Durrens P."/>
            <person name="Casaregola S."/>
            <person name="Lafontaine I."/>
            <person name="de Montigny J."/>
            <person name="Marck C."/>
            <person name="Neuveglise C."/>
            <person name="Talla E."/>
            <person name="Goffard N."/>
            <person name="Frangeul L."/>
            <person name="Aigle M."/>
            <person name="Anthouard V."/>
            <person name="Babour A."/>
            <person name="Barbe V."/>
            <person name="Barnay S."/>
            <person name="Blanchin S."/>
            <person name="Beckerich J.M."/>
            <person name="Beyne E."/>
            <person name="Bleykasten C."/>
            <person name="Boisrame A."/>
            <person name="Boyer J."/>
            <person name="Cattolico L."/>
            <person name="Confanioleri F."/>
            <person name="de Daruvar A."/>
            <person name="Despons L."/>
            <person name="Fabre E."/>
            <person name="Fairhead C."/>
            <person name="Ferry-Dumazet H."/>
            <person name="Groppi A."/>
            <person name="Hantraye F."/>
            <person name="Hennequin C."/>
            <person name="Jauniaux N."/>
            <person name="Joyet P."/>
            <person name="Kachouri R."/>
            <person name="Kerrest A."/>
            <person name="Koszul R."/>
            <person name="Lemaire M."/>
            <person name="Lesur I."/>
            <person name="Ma L."/>
            <person name="Muller H."/>
            <person name="Nicaud J.M."/>
            <person name="Nikolski M."/>
            <person name="Oztas S."/>
            <person name="Ozier-Kalogeropoulos O."/>
            <person name="Pellenz S."/>
            <person name="Potier S."/>
            <person name="Richard G.F."/>
            <person name="Straub M.L."/>
            <person name="Suleau A."/>
            <person name="Swennene D."/>
            <person name="Tekaia F."/>
            <person name="Wesolowski-Louvel M."/>
            <person name="Westhof E."/>
            <person name="Wirth B."/>
            <person name="Zeniou-Meyer M."/>
            <person name="Zivanovic I."/>
            <person name="Bolotin-Fukuhara M."/>
            <person name="Thierry A."/>
            <person name="Bouchier C."/>
            <person name="Caudron B."/>
            <person name="Scarpelli C."/>
            <person name="Gaillardin C."/>
            <person name="Weissenbach J."/>
            <person name="Wincker P."/>
            <person name="Souciet J.L."/>
        </authorList>
    </citation>
    <scope>NUCLEOTIDE SEQUENCE [LARGE SCALE GENOMIC DNA]</scope>
    <source>
        <strain evidence="8">ATCC 8585 / CBS 2359 / DSM 70799 / NBRC 1267 / NRRL Y-1140 / WM37</strain>
    </source>
</reference>
<dbReference type="InterPro" id="IPR051590">
    <property type="entry name" value="Replication_Regulatory_Kinase"/>
</dbReference>
<dbReference type="Gene3D" id="3.40.50.10190">
    <property type="entry name" value="BRCT domain"/>
    <property type="match status" value="1"/>
</dbReference>
<dbReference type="GO" id="GO:0043539">
    <property type="term" value="F:protein serine/threonine kinase activator activity"/>
    <property type="evidence" value="ECO:0007669"/>
    <property type="project" value="TreeGrafter"/>
</dbReference>
<keyword evidence="1" id="KW-0479">Metal-binding</keyword>
<dbReference type="InterPro" id="IPR013939">
    <property type="entry name" value="Regulatory_Dfp1/Him1"/>
</dbReference>
<keyword evidence="3" id="KW-0862">Zinc</keyword>
<feature type="compositionally biased region" description="Polar residues" evidence="5">
    <location>
        <begin position="1"/>
        <end position="18"/>
    </location>
</feature>
<dbReference type="PANTHER" id="PTHR15375">
    <property type="entry name" value="ACTIVATOR OF S-PHASE KINASE-RELATED"/>
    <property type="match status" value="1"/>
</dbReference>
<dbReference type="FunCoup" id="Q6CKD0">
    <property type="interactions" value="215"/>
</dbReference>
<evidence type="ECO:0000313" key="7">
    <source>
        <dbReference type="EMBL" id="CAG98317.1"/>
    </source>
</evidence>
<dbReference type="PROSITE" id="PS51265">
    <property type="entry name" value="ZF_DBF4"/>
    <property type="match status" value="1"/>
</dbReference>
<dbReference type="PaxDb" id="284590-Q6CKD0"/>
<proteinExistence type="predicted"/>
<dbReference type="EMBL" id="CR382126">
    <property type="protein sequence ID" value="CAG98317.1"/>
    <property type="molecule type" value="Genomic_DNA"/>
</dbReference>
<evidence type="ECO:0000256" key="1">
    <source>
        <dbReference type="ARBA" id="ARBA00022723"/>
    </source>
</evidence>
<sequence>MAKNTRSPLKESNPNTMGNHIHNPKKRSLDLLELEQSNRQKQRTLRTIEGAIAHAPNALLKTVQGGTTNTFNINATGVKSGAHVGVNDPVAASVSASVSAGGSMMRNSNEHGIIGGNGSPAIANAKAQTQRLSNKELIDWQNNWKKIMKRDTFIYFDCPEVANDNRKDVLRRAFSTLGAKVKQFFDHEVTIVITSRKITNYSQLPDTDILQRAHKRGYMKIWTLEKAARFLTNMDVDLKEMERDSISGKSIPASNLLNLLESEKLFGSNERDPKTKRDDLHYFKHPHVYLYDLAQINAPLITLEWKAQDINNKKKHIYPTIKPGSFGRCPFQGDETADELQPRRIIKRYKRDKANESYAMKLRLLYQTSAEPATLSSSETSDYEGDDAILSFPDPSSKEPIILPYQNVYNNSGAQYNKLVNSMSRFKQPKLPRGDTFDDDELPYGNGTGTIGGTGSYKNKFQQEIRASGVQSVDANSNGNATVGNGLEPAKASNLNKDLLSLKKMVIERKSLLSASTTSTSANTVGSVNSGKLHNHNIAASGVNQTNPTSTVSKQQLPALTPQRLHQPIGRQTAGYCENCKVKYDSLEAHVSTERHIAFASKDEHFQGVDSMIQCVQQFRDINSA</sequence>